<dbReference type="InterPro" id="IPR001387">
    <property type="entry name" value="Cro/C1-type_HTH"/>
</dbReference>
<feature type="domain" description="HTH cro/C1-type" evidence="2">
    <location>
        <begin position="89"/>
        <end position="144"/>
    </location>
</feature>
<evidence type="ECO:0000313" key="4">
    <source>
        <dbReference type="Proteomes" id="UP000323646"/>
    </source>
</evidence>
<protein>
    <submittedName>
        <fullName evidence="3">Helix-turn-helix domain-containing protein</fullName>
    </submittedName>
</protein>
<dbReference type="Proteomes" id="UP000323646">
    <property type="component" value="Unassembled WGS sequence"/>
</dbReference>
<evidence type="ECO:0000259" key="2">
    <source>
        <dbReference type="PROSITE" id="PS50943"/>
    </source>
</evidence>
<keyword evidence="1" id="KW-0238">DNA-binding</keyword>
<proteinExistence type="predicted"/>
<dbReference type="GO" id="GO:0005829">
    <property type="term" value="C:cytosol"/>
    <property type="evidence" value="ECO:0007669"/>
    <property type="project" value="TreeGrafter"/>
</dbReference>
<dbReference type="SMART" id="SM00530">
    <property type="entry name" value="HTH_XRE"/>
    <property type="match status" value="1"/>
</dbReference>
<dbReference type="PANTHER" id="PTHR46797">
    <property type="entry name" value="HTH-TYPE TRANSCRIPTIONAL REGULATOR"/>
    <property type="match status" value="1"/>
</dbReference>
<dbReference type="PROSITE" id="PS50943">
    <property type="entry name" value="HTH_CROC1"/>
    <property type="match status" value="1"/>
</dbReference>
<comment type="caution">
    <text evidence="3">The sequence shown here is derived from an EMBL/GenBank/DDBJ whole genome shotgun (WGS) entry which is preliminary data.</text>
</comment>
<accession>A0A5D6WDP7</accession>
<dbReference type="GO" id="GO:0003700">
    <property type="term" value="F:DNA-binding transcription factor activity"/>
    <property type="evidence" value="ECO:0007669"/>
    <property type="project" value="TreeGrafter"/>
</dbReference>
<dbReference type="SUPFAM" id="SSF47413">
    <property type="entry name" value="lambda repressor-like DNA-binding domains"/>
    <property type="match status" value="1"/>
</dbReference>
<dbReference type="Gene3D" id="1.10.260.40">
    <property type="entry name" value="lambda repressor-like DNA-binding domains"/>
    <property type="match status" value="1"/>
</dbReference>
<gene>
    <name evidence="3" type="ORF">FZ040_00995</name>
</gene>
<reference evidence="3 4" key="1">
    <citation type="submission" date="2019-08" db="EMBL/GenBank/DDBJ databases">
        <title>Selenomonas sp. mPRGC5 and Selenomonas sp. mPRGC8 isolated from ruminal fluid of dairy goat (Capra hircus).</title>
        <authorList>
            <person name="Poothong S."/>
            <person name="Nuengjamnong C."/>
            <person name="Tanasupawat S."/>
        </authorList>
    </citation>
    <scope>NUCLEOTIDE SEQUENCE [LARGE SCALE GENOMIC DNA]</scope>
    <source>
        <strain evidence="4">mPRGC5</strain>
    </source>
</reference>
<dbReference type="EMBL" id="VTOY01000001">
    <property type="protein sequence ID" value="TYZ24654.1"/>
    <property type="molecule type" value="Genomic_DNA"/>
</dbReference>
<dbReference type="OrthoDB" id="72638at2"/>
<organism evidence="3 4">
    <name type="scientific">Selenomonas ruminis</name>
    <dbReference type="NCBI Taxonomy" id="2593411"/>
    <lineage>
        <taxon>Bacteria</taxon>
        <taxon>Bacillati</taxon>
        <taxon>Bacillota</taxon>
        <taxon>Negativicutes</taxon>
        <taxon>Selenomonadales</taxon>
        <taxon>Selenomonadaceae</taxon>
        <taxon>Selenomonas</taxon>
    </lineage>
</organism>
<sequence length="203" mass="23013">MYLESLSANGLRYSMVINIAVYPYDDGFFALFKDYRNCNLTILLYNELRYFSTKDSLVSSLLVSCINYVHFSAIIFPEVIKNMFIGSKIKARRKELGLTQTELGQRVHKSSQVISNWERGYTTGIAAEDLQQLATALATDITFFVSNTYTTTSKAMNTGHIHISNIQETSNDRRLDSLIAEYPHLDEKSKDIIDAIVALSKKD</sequence>
<name>A0A5D6WDP7_9FIRM</name>
<keyword evidence="4" id="KW-1185">Reference proteome</keyword>
<dbReference type="PANTHER" id="PTHR46797:SF1">
    <property type="entry name" value="METHYLPHOSPHONATE SYNTHASE"/>
    <property type="match status" value="1"/>
</dbReference>
<dbReference type="CDD" id="cd00093">
    <property type="entry name" value="HTH_XRE"/>
    <property type="match status" value="1"/>
</dbReference>
<dbReference type="AlphaFoldDB" id="A0A5D6WDP7"/>
<dbReference type="InterPro" id="IPR010982">
    <property type="entry name" value="Lambda_DNA-bd_dom_sf"/>
</dbReference>
<evidence type="ECO:0000256" key="1">
    <source>
        <dbReference type="ARBA" id="ARBA00023125"/>
    </source>
</evidence>
<dbReference type="InterPro" id="IPR050807">
    <property type="entry name" value="TransReg_Diox_bact_type"/>
</dbReference>
<evidence type="ECO:0000313" key="3">
    <source>
        <dbReference type="EMBL" id="TYZ24654.1"/>
    </source>
</evidence>
<dbReference type="Pfam" id="PF01381">
    <property type="entry name" value="HTH_3"/>
    <property type="match status" value="1"/>
</dbReference>
<dbReference type="GO" id="GO:0003677">
    <property type="term" value="F:DNA binding"/>
    <property type="evidence" value="ECO:0007669"/>
    <property type="project" value="UniProtKB-KW"/>
</dbReference>